<comment type="caution">
    <text evidence="1">The sequence shown here is derived from an EMBL/GenBank/DDBJ whole genome shotgun (WGS) entry which is preliminary data.</text>
</comment>
<keyword evidence="2" id="KW-1185">Reference proteome</keyword>
<gene>
    <name evidence="1" type="ORF">M7I_0330</name>
</gene>
<dbReference type="AlphaFoldDB" id="H0ED30"/>
<evidence type="ECO:0000313" key="1">
    <source>
        <dbReference type="EMBL" id="EHL03684.1"/>
    </source>
</evidence>
<accession>H0ED30</accession>
<dbReference type="OrthoDB" id="27198at2759"/>
<dbReference type="HOGENOM" id="CLU_2638271_0_0_1"/>
<dbReference type="InParanoid" id="H0ED30"/>
<name>H0ED30_GLAL7</name>
<dbReference type="Pfam" id="PF14555">
    <property type="entry name" value="UBA_4"/>
    <property type="match status" value="1"/>
</dbReference>
<dbReference type="Proteomes" id="UP000005446">
    <property type="component" value="Unassembled WGS sequence"/>
</dbReference>
<organism evidence="1 2">
    <name type="scientific">Glarea lozoyensis (strain ATCC 74030 / MF5533)</name>
    <dbReference type="NCBI Taxonomy" id="1104152"/>
    <lineage>
        <taxon>Eukaryota</taxon>
        <taxon>Fungi</taxon>
        <taxon>Dikarya</taxon>
        <taxon>Ascomycota</taxon>
        <taxon>Pezizomycotina</taxon>
        <taxon>Leotiomycetes</taxon>
        <taxon>Helotiales</taxon>
        <taxon>Helotiaceae</taxon>
        <taxon>Glarea</taxon>
    </lineage>
</organism>
<reference evidence="1 2" key="1">
    <citation type="journal article" date="2012" name="Eukaryot. Cell">
        <title>Genome sequence of the fungus Glarea lozoyensis: the first genome sequence of a species from the Helotiaceae family.</title>
        <authorList>
            <person name="Youssar L."/>
            <person name="Gruening B.A."/>
            <person name="Erxleben A."/>
            <person name="Guenther S."/>
            <person name="Huettel W."/>
        </authorList>
    </citation>
    <scope>NUCLEOTIDE SEQUENCE [LARGE SCALE GENOMIC DNA]</scope>
    <source>
        <strain evidence="2">ATCC 74030 / MF5533</strain>
    </source>
</reference>
<sequence>MSITGLPEKTATRHLKIANWKIDQASDRMVGKFMLKILPKPLYRRGVMDWASSESGLLGRTYWNSSRVSSFEVWGKL</sequence>
<dbReference type="EMBL" id="AGUE01000006">
    <property type="protein sequence ID" value="EHL03684.1"/>
    <property type="molecule type" value="Genomic_DNA"/>
</dbReference>
<evidence type="ECO:0000313" key="2">
    <source>
        <dbReference type="Proteomes" id="UP000005446"/>
    </source>
</evidence>
<proteinExistence type="predicted"/>
<protein>
    <submittedName>
        <fullName evidence="1">Uncharacterized protein</fullName>
    </submittedName>
</protein>